<dbReference type="InterPro" id="IPR015353">
    <property type="entry name" value="Rubisco_LSMT_subst-bd"/>
</dbReference>
<dbReference type="STRING" id="35608.A0A2U1KH04"/>
<evidence type="ECO:0000259" key="4">
    <source>
        <dbReference type="PROSITE" id="PS50280"/>
    </source>
</evidence>
<evidence type="ECO:0000313" key="5">
    <source>
        <dbReference type="EMBL" id="PWA36057.1"/>
    </source>
</evidence>
<keyword evidence="6" id="KW-1185">Reference proteome</keyword>
<dbReference type="InterPro" id="IPR001214">
    <property type="entry name" value="SET_dom"/>
</dbReference>
<accession>A0A2U1KH04</accession>
<dbReference type="Gene3D" id="3.90.1420.10">
    <property type="entry name" value="Rubisco LSMT, substrate-binding domain"/>
    <property type="match status" value="1"/>
</dbReference>
<dbReference type="Pfam" id="PF09273">
    <property type="entry name" value="Rubis-subs-bind"/>
    <property type="match status" value="1"/>
</dbReference>
<dbReference type="AlphaFoldDB" id="A0A2U1KH04"/>
<keyword evidence="2" id="KW-0808">Transferase</keyword>
<keyword evidence="3" id="KW-0949">S-adenosyl-L-methionine</keyword>
<evidence type="ECO:0000313" key="6">
    <source>
        <dbReference type="Proteomes" id="UP000245207"/>
    </source>
</evidence>
<dbReference type="PANTHER" id="PTHR13271:SF91">
    <property type="entry name" value="PROTEIN SET DOMAIN GROUP 40"/>
    <property type="match status" value="1"/>
</dbReference>
<dbReference type="PROSITE" id="PS50280">
    <property type="entry name" value="SET"/>
    <property type="match status" value="1"/>
</dbReference>
<dbReference type="Pfam" id="PF00856">
    <property type="entry name" value="SET"/>
    <property type="match status" value="1"/>
</dbReference>
<evidence type="ECO:0000256" key="3">
    <source>
        <dbReference type="ARBA" id="ARBA00022691"/>
    </source>
</evidence>
<name>A0A2U1KH04_ARTAN</name>
<dbReference type="Proteomes" id="UP000245207">
    <property type="component" value="Unassembled WGS sequence"/>
</dbReference>
<dbReference type="SUPFAM" id="SSF81822">
    <property type="entry name" value="RuBisCo LSMT C-terminal, substrate-binding domain"/>
    <property type="match status" value="1"/>
</dbReference>
<dbReference type="PANTHER" id="PTHR13271">
    <property type="entry name" value="UNCHARACTERIZED PUTATIVE METHYLTRANSFERASE"/>
    <property type="match status" value="1"/>
</dbReference>
<dbReference type="GO" id="GO:0032259">
    <property type="term" value="P:methylation"/>
    <property type="evidence" value="ECO:0007669"/>
    <property type="project" value="UniProtKB-KW"/>
</dbReference>
<dbReference type="EMBL" id="PKPP01018869">
    <property type="protein sequence ID" value="PWA36057.1"/>
    <property type="molecule type" value="Genomic_DNA"/>
</dbReference>
<protein>
    <submittedName>
        <fullName evidence="5">SET domain group 40</fullName>
    </submittedName>
</protein>
<evidence type="ECO:0000256" key="1">
    <source>
        <dbReference type="ARBA" id="ARBA00022603"/>
    </source>
</evidence>
<proteinExistence type="predicted"/>
<evidence type="ECO:0000256" key="2">
    <source>
        <dbReference type="ARBA" id="ARBA00022679"/>
    </source>
</evidence>
<dbReference type="GO" id="GO:0016279">
    <property type="term" value="F:protein-lysine N-methyltransferase activity"/>
    <property type="evidence" value="ECO:0007669"/>
    <property type="project" value="TreeGrafter"/>
</dbReference>
<dbReference type="CDD" id="cd10527">
    <property type="entry name" value="SET_LSMT"/>
    <property type="match status" value="1"/>
</dbReference>
<comment type="caution">
    <text evidence="5">The sequence shown here is derived from an EMBL/GenBank/DDBJ whole genome shotgun (WGS) entry which is preliminary data.</text>
</comment>
<reference evidence="5 6" key="1">
    <citation type="journal article" date="2018" name="Mol. Plant">
        <title>The genome of Artemisia annua provides insight into the evolution of Asteraceae family and artemisinin biosynthesis.</title>
        <authorList>
            <person name="Shen Q."/>
            <person name="Zhang L."/>
            <person name="Liao Z."/>
            <person name="Wang S."/>
            <person name="Yan T."/>
            <person name="Shi P."/>
            <person name="Liu M."/>
            <person name="Fu X."/>
            <person name="Pan Q."/>
            <person name="Wang Y."/>
            <person name="Lv Z."/>
            <person name="Lu X."/>
            <person name="Zhang F."/>
            <person name="Jiang W."/>
            <person name="Ma Y."/>
            <person name="Chen M."/>
            <person name="Hao X."/>
            <person name="Li L."/>
            <person name="Tang Y."/>
            <person name="Lv G."/>
            <person name="Zhou Y."/>
            <person name="Sun X."/>
            <person name="Brodelius P.E."/>
            <person name="Rose J.K.C."/>
            <person name="Tang K."/>
        </authorList>
    </citation>
    <scope>NUCLEOTIDE SEQUENCE [LARGE SCALE GENOMIC DNA]</scope>
    <source>
        <strain evidence="6">cv. Huhao1</strain>
        <tissue evidence="5">Leaf</tissue>
    </source>
</reference>
<dbReference type="SUPFAM" id="SSF82199">
    <property type="entry name" value="SET domain"/>
    <property type="match status" value="1"/>
</dbReference>
<dbReference type="Gene3D" id="3.90.1410.10">
    <property type="entry name" value="set domain protein methyltransferase, domain 1"/>
    <property type="match status" value="1"/>
</dbReference>
<dbReference type="InterPro" id="IPR036464">
    <property type="entry name" value="Rubisco_LSMT_subst-bd_sf"/>
</dbReference>
<dbReference type="OrthoDB" id="441812at2759"/>
<sequence>MDEEEATKLETFLKWATTLGISDSTLNSQSCLGHTLSISYFPNAGGRGLSAARDVNKGELILKVPKSALMTSQSLMSNDHTLSVSLSKMCLSSTQILTVALLNEVAKGKRSWWYPYLTQFPTNYDVLASFDEFEIQALQLDDAIWAAEKASEKAKMEWESAKTVMEELMFKPHYMSFKAWIWASASISSRTMHIPWDAAGCFCPVGDFFNYAAPDEEQVLSEDSTNADMGAKSLRLTDGVFEEKYDAYCFYARRDYKKGEQVLLSYGTYTNLELLEHYGFILNENPNDKAYVPLPSDIHSLCSWPADSLYIDQIGKPSFALLAAMRLWATPTHLQKSVRHVACSGSIVSNANEIIVMQWLIKECYSVLKIFTTSIEEDDSLLSVFDKQFESATELKNALLELTGESCAFLKANGLLSDKISGNIALTRKVTRSMDKWKLAIGWRLKYKEMLHDCISHCTRVINDLS</sequence>
<organism evidence="5 6">
    <name type="scientific">Artemisia annua</name>
    <name type="common">Sweet wormwood</name>
    <dbReference type="NCBI Taxonomy" id="35608"/>
    <lineage>
        <taxon>Eukaryota</taxon>
        <taxon>Viridiplantae</taxon>
        <taxon>Streptophyta</taxon>
        <taxon>Embryophyta</taxon>
        <taxon>Tracheophyta</taxon>
        <taxon>Spermatophyta</taxon>
        <taxon>Magnoliopsida</taxon>
        <taxon>eudicotyledons</taxon>
        <taxon>Gunneridae</taxon>
        <taxon>Pentapetalae</taxon>
        <taxon>asterids</taxon>
        <taxon>campanulids</taxon>
        <taxon>Asterales</taxon>
        <taxon>Asteraceae</taxon>
        <taxon>Asteroideae</taxon>
        <taxon>Anthemideae</taxon>
        <taxon>Artemisiinae</taxon>
        <taxon>Artemisia</taxon>
    </lineage>
</organism>
<dbReference type="InterPro" id="IPR050600">
    <property type="entry name" value="SETD3_SETD6_MTase"/>
</dbReference>
<dbReference type="InterPro" id="IPR046341">
    <property type="entry name" value="SET_dom_sf"/>
</dbReference>
<dbReference type="FunFam" id="3.90.1410.10:FF:000012">
    <property type="entry name" value="Protein SET DOMAIN GROUP 40"/>
    <property type="match status" value="1"/>
</dbReference>
<keyword evidence="1" id="KW-0489">Methyltransferase</keyword>
<feature type="domain" description="SET" evidence="4">
    <location>
        <begin position="34"/>
        <end position="267"/>
    </location>
</feature>
<gene>
    <name evidence="5" type="ORF">CTI12_AA603760</name>
</gene>